<evidence type="ECO:0000313" key="3">
    <source>
        <dbReference type="Proteomes" id="UP000178184"/>
    </source>
</evidence>
<reference evidence="2 3" key="1">
    <citation type="journal article" date="2016" name="Nat. Commun.">
        <title>Thousands of microbial genomes shed light on interconnected biogeochemical processes in an aquifer system.</title>
        <authorList>
            <person name="Anantharaman K."/>
            <person name="Brown C.T."/>
            <person name="Hug L.A."/>
            <person name="Sharon I."/>
            <person name="Castelle C.J."/>
            <person name="Probst A.J."/>
            <person name="Thomas B.C."/>
            <person name="Singh A."/>
            <person name="Wilkins M.J."/>
            <person name="Karaoz U."/>
            <person name="Brodie E.L."/>
            <person name="Williams K.H."/>
            <person name="Hubbard S.S."/>
            <person name="Banfield J.F."/>
        </authorList>
    </citation>
    <scope>NUCLEOTIDE SEQUENCE [LARGE SCALE GENOMIC DNA]</scope>
</reference>
<protein>
    <recommendedName>
        <fullName evidence="4">Extracellular solute-binding protein family 1</fullName>
    </recommendedName>
</protein>
<dbReference type="PANTHER" id="PTHR43649:SF12">
    <property type="entry name" value="DIACETYLCHITOBIOSE BINDING PROTEIN DASA"/>
    <property type="match status" value="1"/>
</dbReference>
<dbReference type="AlphaFoldDB" id="A0A1F6WPC7"/>
<dbReference type="InterPro" id="IPR050490">
    <property type="entry name" value="Bact_solute-bd_prot1"/>
</dbReference>
<evidence type="ECO:0008006" key="4">
    <source>
        <dbReference type="Google" id="ProtNLM"/>
    </source>
</evidence>
<keyword evidence="1" id="KW-0812">Transmembrane</keyword>
<gene>
    <name evidence="2" type="ORF">A2903_01415</name>
</gene>
<dbReference type="Proteomes" id="UP000178184">
    <property type="component" value="Unassembled WGS sequence"/>
</dbReference>
<dbReference type="InterPro" id="IPR006059">
    <property type="entry name" value="SBP"/>
</dbReference>
<dbReference type="STRING" id="1801764.A2903_01415"/>
<dbReference type="PANTHER" id="PTHR43649">
    <property type="entry name" value="ARABINOSE-BINDING PROTEIN-RELATED"/>
    <property type="match status" value="1"/>
</dbReference>
<dbReference type="SUPFAM" id="SSF53850">
    <property type="entry name" value="Periplasmic binding protein-like II"/>
    <property type="match status" value="1"/>
</dbReference>
<name>A0A1F6WPC7_9BACT</name>
<dbReference type="Gene3D" id="3.40.190.10">
    <property type="entry name" value="Periplasmic binding protein-like II"/>
    <property type="match status" value="1"/>
</dbReference>
<feature type="transmembrane region" description="Helical" evidence="1">
    <location>
        <begin position="9"/>
        <end position="29"/>
    </location>
</feature>
<organism evidence="2 3">
    <name type="scientific">Candidatus Nomurabacteria bacterium RIFCSPLOWO2_01_FULL_33_17</name>
    <dbReference type="NCBI Taxonomy" id="1801764"/>
    <lineage>
        <taxon>Bacteria</taxon>
        <taxon>Candidatus Nomuraibacteriota</taxon>
    </lineage>
</organism>
<evidence type="ECO:0000313" key="2">
    <source>
        <dbReference type="EMBL" id="OGI83696.1"/>
    </source>
</evidence>
<evidence type="ECO:0000256" key="1">
    <source>
        <dbReference type="SAM" id="Phobius"/>
    </source>
</evidence>
<accession>A0A1F6WPC7</accession>
<keyword evidence="1" id="KW-1133">Transmembrane helix</keyword>
<proteinExistence type="predicted"/>
<dbReference type="EMBL" id="MFUO01000022">
    <property type="protein sequence ID" value="OGI83696.1"/>
    <property type="molecule type" value="Genomic_DNA"/>
</dbReference>
<keyword evidence="1" id="KW-0472">Membrane</keyword>
<sequence length="454" mass="50202">MPNKKFQTILLIIFGVASVFAVMVFAGYIPTPSSKQKVKGSGTVVVWGVVNDPQFLSYMNDLSNGINDFKISYIPKNKDTYQSELIESFADGNAPDLFFIDNDTISRFESQIEPIPYSVFPQKLFLDSYPGAFSLFLSQRGITAYPFLIDPLVLYYNKTLLTNEGIVNPPLYWDEFIPLTEKLTKKDPTGAFIQSTISFGRFENNIHAKDIISLLLLQVGNPIVSINDSNQYYSTLGTHQTTLGLSLPAVVTFFTDFASPDKFIYSWNKSLPEASSSFLTERVVFYIGNSSELFKLQARNPNLSLSVAEIPQPRNLKTKKTYAHLTGIAMSKYSTNKVTASLATQTIASQFHSGNIAKILSLPPVYAQDLKAPSDPSLAYQSILQISALRSMAWRDPNAIKTSEIFRELTQSILAGGADADGAYEKAQANMEFLLNTINTPPKSSTSSVPITTP</sequence>
<comment type="caution">
    <text evidence="2">The sequence shown here is derived from an EMBL/GenBank/DDBJ whole genome shotgun (WGS) entry which is preliminary data.</text>
</comment>
<dbReference type="Pfam" id="PF13416">
    <property type="entry name" value="SBP_bac_8"/>
    <property type="match status" value="1"/>
</dbReference>